<evidence type="ECO:0000259" key="10">
    <source>
        <dbReference type="PROSITE" id="PS50011"/>
    </source>
</evidence>
<comment type="cofactor">
    <cofactor evidence="8">
        <name>Mg(2+)</name>
        <dbReference type="ChEBI" id="CHEBI:18420"/>
    </cofactor>
</comment>
<feature type="domain" description="Protein kinase" evidence="10">
    <location>
        <begin position="26"/>
        <end position="319"/>
    </location>
</feature>
<dbReference type="InterPro" id="IPR050117">
    <property type="entry name" value="MAPK"/>
</dbReference>
<evidence type="ECO:0000256" key="3">
    <source>
        <dbReference type="ARBA" id="ARBA00022741"/>
    </source>
</evidence>
<keyword evidence="3 6" id="KW-0547">Nucleotide-binding</keyword>
<sequence>MGDRNVSRQEKIKHDFFLPPLMQHRYTLEKCIGEGAYGVVCAAKDNQTGQRVAIKRVLKVFEDVSEAVRILRELKFLRLLDGHPNVCKLVDVLVPSNKDNFDDVFLVMELMPTDLKRVLTKMPDELSDDHIRWIMYQVFCALNYIHSAKVLHRDLKPNNILINSDCDLRLCDFGLARAEFDTENIVNWTGYVETRWYRAPEIILTNYTRYSTSIDIWSAGCILGEMLNRGVPLFRGTNSPNQLEVIVKLLGKPTPEAISQVRSDRARALLMQMPARTTPKLEEIFPRAHPEALSLLKKLLEFDPRKRPSAAQVLDDPYFAKFRDRNKEFICKKVCDASEFDFERRRLSVADMRVLFWKEILLYHPELAQVQERSNYEMPSQADMMRSQWKQSMGKVDSRQYSSLPRERMTEMHDMYHEQIRQASEALNEQYSQGVAGKPARSGVVEVDNSLANLSVHEGVPEKGISPQNEEPMERTPHVTMGRNR</sequence>
<feature type="binding site" evidence="6">
    <location>
        <position position="59"/>
    </location>
    <ligand>
        <name>ATP</name>
        <dbReference type="ChEBI" id="CHEBI:30616"/>
    </ligand>
</feature>
<dbReference type="Gene3D" id="3.30.200.20">
    <property type="entry name" value="Phosphorylase Kinase, domain 1"/>
    <property type="match status" value="1"/>
</dbReference>
<dbReference type="GO" id="GO:0005524">
    <property type="term" value="F:ATP binding"/>
    <property type="evidence" value="ECO:0007669"/>
    <property type="project" value="UniProtKB-UniRule"/>
</dbReference>
<dbReference type="FunFam" id="3.30.200.20:FF:000046">
    <property type="entry name" value="Mitogen-activated protein kinase"/>
    <property type="match status" value="1"/>
</dbReference>
<dbReference type="Gene3D" id="1.10.510.10">
    <property type="entry name" value="Transferase(Phosphotransferase) domain 1"/>
    <property type="match status" value="1"/>
</dbReference>
<comment type="caution">
    <text evidence="11">The sequence shown here is derived from an EMBL/GenBank/DDBJ whole genome shotgun (WGS) entry which is preliminary data.</text>
</comment>
<evidence type="ECO:0000256" key="1">
    <source>
        <dbReference type="ARBA" id="ARBA00022527"/>
    </source>
</evidence>
<dbReference type="InterPro" id="IPR000719">
    <property type="entry name" value="Prot_kinase_dom"/>
</dbReference>
<dbReference type="InterPro" id="IPR003527">
    <property type="entry name" value="MAP_kinase_CS"/>
</dbReference>
<dbReference type="EC" id="2.7.11.24" evidence="8"/>
<dbReference type="SUPFAM" id="SSF56112">
    <property type="entry name" value="Protein kinase-like (PK-like)"/>
    <property type="match status" value="1"/>
</dbReference>
<dbReference type="OrthoDB" id="2396at2759"/>
<evidence type="ECO:0000256" key="5">
    <source>
        <dbReference type="ARBA" id="ARBA00022840"/>
    </source>
</evidence>
<dbReference type="Proteomes" id="UP001061958">
    <property type="component" value="Unassembled WGS sequence"/>
</dbReference>
<dbReference type="PROSITE" id="PS00107">
    <property type="entry name" value="PROTEIN_KINASE_ATP"/>
    <property type="match status" value="1"/>
</dbReference>
<keyword evidence="8" id="KW-0460">Magnesium</keyword>
<evidence type="ECO:0000256" key="2">
    <source>
        <dbReference type="ARBA" id="ARBA00022679"/>
    </source>
</evidence>
<dbReference type="SMART" id="SM00220">
    <property type="entry name" value="S_TKc"/>
    <property type="match status" value="1"/>
</dbReference>
<dbReference type="Pfam" id="PF00069">
    <property type="entry name" value="Pkinase"/>
    <property type="match status" value="1"/>
</dbReference>
<keyword evidence="12" id="KW-1185">Reference proteome</keyword>
<dbReference type="CDD" id="cd07834">
    <property type="entry name" value="STKc_MAPK"/>
    <property type="match status" value="1"/>
</dbReference>
<dbReference type="PROSITE" id="PS01351">
    <property type="entry name" value="MAPK"/>
    <property type="match status" value="1"/>
</dbReference>
<dbReference type="FunFam" id="1.10.510.10:FF:000040">
    <property type="entry name" value="Mitogen-activated protein kinase"/>
    <property type="match status" value="1"/>
</dbReference>
<comment type="catalytic activity">
    <reaction evidence="8">
        <text>L-threonyl-[protein] + ATP = O-phospho-L-threonyl-[protein] + ADP + H(+)</text>
        <dbReference type="Rhea" id="RHEA:46608"/>
        <dbReference type="Rhea" id="RHEA-COMP:11060"/>
        <dbReference type="Rhea" id="RHEA-COMP:11605"/>
        <dbReference type="ChEBI" id="CHEBI:15378"/>
        <dbReference type="ChEBI" id="CHEBI:30013"/>
        <dbReference type="ChEBI" id="CHEBI:30616"/>
        <dbReference type="ChEBI" id="CHEBI:61977"/>
        <dbReference type="ChEBI" id="CHEBI:456216"/>
        <dbReference type="EC" id="2.7.11.24"/>
    </reaction>
</comment>
<dbReference type="PANTHER" id="PTHR24055">
    <property type="entry name" value="MITOGEN-ACTIVATED PROTEIN KINASE"/>
    <property type="match status" value="1"/>
</dbReference>
<dbReference type="PROSITE" id="PS50011">
    <property type="entry name" value="PROTEIN_KINASE_DOM"/>
    <property type="match status" value="1"/>
</dbReference>
<dbReference type="AlphaFoldDB" id="A0A9C7USG8"/>
<accession>A0A9C7USG8</accession>
<evidence type="ECO:0000256" key="8">
    <source>
        <dbReference type="RuleBase" id="RU361165"/>
    </source>
</evidence>
<dbReference type="GO" id="GO:0004707">
    <property type="term" value="F:MAP kinase activity"/>
    <property type="evidence" value="ECO:0007669"/>
    <property type="project" value="UniProtKB-EC"/>
</dbReference>
<reference evidence="11" key="1">
    <citation type="journal article" date="2022" name="Proc. Natl. Acad. Sci. U.S.A.">
        <title>Life cycle and functional genomics of the unicellular red alga Galdieria for elucidating algal and plant evolution and industrial use.</title>
        <authorList>
            <person name="Hirooka S."/>
            <person name="Itabashi T."/>
            <person name="Ichinose T.M."/>
            <person name="Onuma R."/>
            <person name="Fujiwara T."/>
            <person name="Yamashita S."/>
            <person name="Jong L.W."/>
            <person name="Tomita R."/>
            <person name="Iwane A.H."/>
            <person name="Miyagishima S.Y."/>
        </authorList>
    </citation>
    <scope>NUCLEOTIDE SEQUENCE</scope>
    <source>
        <strain evidence="11">NBRC 102759</strain>
    </source>
</reference>
<evidence type="ECO:0000256" key="6">
    <source>
        <dbReference type="PROSITE-ProRule" id="PRU10141"/>
    </source>
</evidence>
<proteinExistence type="inferred from homology"/>
<keyword evidence="2 8" id="KW-0808">Transferase</keyword>
<protein>
    <recommendedName>
        <fullName evidence="8">Mitogen-activated protein kinase</fullName>
        <ecNumber evidence="8">2.7.11.24</ecNumber>
    </recommendedName>
</protein>
<evidence type="ECO:0000256" key="7">
    <source>
        <dbReference type="RuleBase" id="RU000304"/>
    </source>
</evidence>
<comment type="similarity">
    <text evidence="8">Belongs to the protein kinase superfamily. Ser/Thr protein kinase family. MAP kinase subfamily.</text>
</comment>
<keyword evidence="4 8" id="KW-0418">Kinase</keyword>
<evidence type="ECO:0000256" key="4">
    <source>
        <dbReference type="ARBA" id="ARBA00022777"/>
    </source>
</evidence>
<evidence type="ECO:0000313" key="11">
    <source>
        <dbReference type="EMBL" id="GJQ13627.1"/>
    </source>
</evidence>
<evidence type="ECO:0000313" key="12">
    <source>
        <dbReference type="Proteomes" id="UP001061958"/>
    </source>
</evidence>
<name>A0A9C7USG8_9RHOD</name>
<dbReference type="InterPro" id="IPR011009">
    <property type="entry name" value="Kinase-like_dom_sf"/>
</dbReference>
<dbReference type="PROSITE" id="PS00108">
    <property type="entry name" value="PROTEIN_KINASE_ST"/>
    <property type="match status" value="1"/>
</dbReference>
<comment type="activity regulation">
    <text evidence="8">Activated by threonine and tyrosine phosphorylation.</text>
</comment>
<keyword evidence="5 6" id="KW-0067">ATP-binding</keyword>
<reference evidence="11" key="2">
    <citation type="submission" date="2022-01" db="EMBL/GenBank/DDBJ databases">
        <authorList>
            <person name="Hirooka S."/>
            <person name="Miyagishima S.Y."/>
        </authorList>
    </citation>
    <scope>NUCLEOTIDE SEQUENCE</scope>
    <source>
        <strain evidence="11">NBRC 102759</strain>
    </source>
</reference>
<organism evidence="11 12">
    <name type="scientific">Galdieria partita</name>
    <dbReference type="NCBI Taxonomy" id="83374"/>
    <lineage>
        <taxon>Eukaryota</taxon>
        <taxon>Rhodophyta</taxon>
        <taxon>Bangiophyceae</taxon>
        <taxon>Galdieriales</taxon>
        <taxon>Galdieriaceae</taxon>
        <taxon>Galdieria</taxon>
    </lineage>
</organism>
<evidence type="ECO:0000256" key="9">
    <source>
        <dbReference type="SAM" id="MobiDB-lite"/>
    </source>
</evidence>
<feature type="region of interest" description="Disordered" evidence="9">
    <location>
        <begin position="460"/>
        <end position="485"/>
    </location>
</feature>
<dbReference type="InterPro" id="IPR008271">
    <property type="entry name" value="Ser/Thr_kinase_AS"/>
</dbReference>
<dbReference type="EMBL" id="BQMJ01000045">
    <property type="protein sequence ID" value="GJQ13627.1"/>
    <property type="molecule type" value="Genomic_DNA"/>
</dbReference>
<gene>
    <name evidence="11" type="ORF">GpartN1_g5418.t1</name>
</gene>
<dbReference type="InterPro" id="IPR017441">
    <property type="entry name" value="Protein_kinase_ATP_BS"/>
</dbReference>
<keyword evidence="1 7" id="KW-0723">Serine/threonine-protein kinase</keyword>